<keyword evidence="3" id="KW-1003">Cell membrane</keyword>
<evidence type="ECO:0000313" key="11">
    <source>
        <dbReference type="EMBL" id="ATI41121.1"/>
    </source>
</evidence>
<dbReference type="Gene3D" id="1.10.3720.10">
    <property type="entry name" value="MetI-like"/>
    <property type="match status" value="1"/>
</dbReference>
<evidence type="ECO:0000256" key="2">
    <source>
        <dbReference type="ARBA" id="ARBA00022448"/>
    </source>
</evidence>
<comment type="similarity">
    <text evidence="9">Belongs to the binding-protein-dependent transport system permease family.</text>
</comment>
<evidence type="ECO:0000256" key="9">
    <source>
        <dbReference type="RuleBase" id="RU363032"/>
    </source>
</evidence>
<keyword evidence="6" id="KW-0653">Protein transport</keyword>
<feature type="transmembrane region" description="Helical" evidence="9">
    <location>
        <begin position="21"/>
        <end position="47"/>
    </location>
</feature>
<evidence type="ECO:0000256" key="6">
    <source>
        <dbReference type="ARBA" id="ARBA00022927"/>
    </source>
</evidence>
<dbReference type="Pfam" id="PF00528">
    <property type="entry name" value="BPD_transp_1"/>
    <property type="match status" value="1"/>
</dbReference>
<dbReference type="OrthoDB" id="9766870at2"/>
<feature type="transmembrane region" description="Helical" evidence="9">
    <location>
        <begin position="254"/>
        <end position="276"/>
    </location>
</feature>
<evidence type="ECO:0000256" key="7">
    <source>
        <dbReference type="ARBA" id="ARBA00022989"/>
    </source>
</evidence>
<dbReference type="AlphaFoldDB" id="A0A291LWP9"/>
<evidence type="ECO:0000313" key="12">
    <source>
        <dbReference type="Proteomes" id="UP000219050"/>
    </source>
</evidence>
<organism evidence="11 12">
    <name type="scientific">Pacificitalea manganoxidans</name>
    <dbReference type="NCBI Taxonomy" id="1411902"/>
    <lineage>
        <taxon>Bacteria</taxon>
        <taxon>Pseudomonadati</taxon>
        <taxon>Pseudomonadota</taxon>
        <taxon>Alphaproteobacteria</taxon>
        <taxon>Rhodobacterales</taxon>
        <taxon>Paracoccaceae</taxon>
        <taxon>Pacificitalea</taxon>
    </lineage>
</organism>
<sequence length="291" mass="31628">MSDTSQTRPVSAFRRFKRSPFAKFEFVAGATLTCVLTLLVMFSGILFPGGGTEVNLLARLSEPFQSGAHPLGTDPLGRDILARIVHGGRISLTVGVLSALGSVVLGTVIGLYAGYYRGFLDSFVMRFADVQLALPFILLAITVIAIVGPGIDRIIILMIVSQWVQYARLVRGSVLSLRQREFVQAAVSYGLPNWKIIFSHILPNAMGPLIILLTLNVANNILLESSLTFLGLGADPQTPSWGGMLSEGRSYIQTAWWITVFPGIAIMLTVLGLNLLGDWLRDELDPLGKTR</sequence>
<dbReference type="InterPro" id="IPR050366">
    <property type="entry name" value="BP-dependent_transpt_permease"/>
</dbReference>
<keyword evidence="5" id="KW-0571">Peptide transport</keyword>
<evidence type="ECO:0000256" key="5">
    <source>
        <dbReference type="ARBA" id="ARBA00022856"/>
    </source>
</evidence>
<evidence type="ECO:0000256" key="4">
    <source>
        <dbReference type="ARBA" id="ARBA00022692"/>
    </source>
</evidence>
<accession>A0A291LWP9</accession>
<keyword evidence="4 9" id="KW-0812">Transmembrane</keyword>
<dbReference type="GO" id="GO:0015833">
    <property type="term" value="P:peptide transport"/>
    <property type="evidence" value="ECO:0007669"/>
    <property type="project" value="UniProtKB-KW"/>
</dbReference>
<dbReference type="InterPro" id="IPR000515">
    <property type="entry name" value="MetI-like"/>
</dbReference>
<feature type="transmembrane region" description="Helical" evidence="9">
    <location>
        <begin position="127"/>
        <end position="148"/>
    </location>
</feature>
<keyword evidence="12" id="KW-1185">Reference proteome</keyword>
<dbReference type="RefSeq" id="WP_097372666.1">
    <property type="nucleotide sequence ID" value="NZ_CP021404.1"/>
</dbReference>
<dbReference type="PANTHER" id="PTHR43386:SF1">
    <property type="entry name" value="D,D-DIPEPTIDE TRANSPORT SYSTEM PERMEASE PROTEIN DDPC-RELATED"/>
    <property type="match status" value="1"/>
</dbReference>
<evidence type="ECO:0000259" key="10">
    <source>
        <dbReference type="PROSITE" id="PS50928"/>
    </source>
</evidence>
<dbReference type="SUPFAM" id="SSF161098">
    <property type="entry name" value="MetI-like"/>
    <property type="match status" value="1"/>
</dbReference>
<feature type="domain" description="ABC transmembrane type-1" evidence="10">
    <location>
        <begin position="88"/>
        <end position="277"/>
    </location>
</feature>
<keyword evidence="8 9" id="KW-0472">Membrane</keyword>
<proteinExistence type="inferred from homology"/>
<gene>
    <name evidence="11" type="ORF">CBW24_03300</name>
</gene>
<dbReference type="PROSITE" id="PS50928">
    <property type="entry name" value="ABC_TM1"/>
    <property type="match status" value="1"/>
</dbReference>
<dbReference type="CDD" id="cd06261">
    <property type="entry name" value="TM_PBP2"/>
    <property type="match status" value="1"/>
</dbReference>
<evidence type="ECO:0000256" key="1">
    <source>
        <dbReference type="ARBA" id="ARBA00004651"/>
    </source>
</evidence>
<dbReference type="GO" id="GO:0055085">
    <property type="term" value="P:transmembrane transport"/>
    <property type="evidence" value="ECO:0007669"/>
    <property type="project" value="InterPro"/>
</dbReference>
<dbReference type="PANTHER" id="PTHR43386">
    <property type="entry name" value="OLIGOPEPTIDE TRANSPORT SYSTEM PERMEASE PROTEIN APPC"/>
    <property type="match status" value="1"/>
</dbReference>
<protein>
    <submittedName>
        <fullName evidence="11">Peptide ABC transporter permease</fullName>
    </submittedName>
</protein>
<dbReference type="InterPro" id="IPR035906">
    <property type="entry name" value="MetI-like_sf"/>
</dbReference>
<comment type="subcellular location">
    <subcellularLocation>
        <location evidence="1 9">Cell membrane</location>
        <topology evidence="1 9">Multi-pass membrane protein</topology>
    </subcellularLocation>
</comment>
<reference evidence="11 12" key="1">
    <citation type="submission" date="2017-05" db="EMBL/GenBank/DDBJ databases">
        <title>Comparative genomic and metabolic analysis of manganese-oxidizing mechanisms in Celeribater manganoxidans DY25T: its adaption to the environment of polymetallic nodule.</title>
        <authorList>
            <person name="Wang X."/>
        </authorList>
    </citation>
    <scope>NUCLEOTIDE SEQUENCE [LARGE SCALE GENOMIC DNA]</scope>
    <source>
        <strain evidence="11 12">DY25</strain>
    </source>
</reference>
<dbReference type="GO" id="GO:0015031">
    <property type="term" value="P:protein transport"/>
    <property type="evidence" value="ECO:0007669"/>
    <property type="project" value="UniProtKB-KW"/>
</dbReference>
<dbReference type="GO" id="GO:0005886">
    <property type="term" value="C:plasma membrane"/>
    <property type="evidence" value="ECO:0007669"/>
    <property type="project" value="UniProtKB-SubCell"/>
</dbReference>
<dbReference type="KEGG" id="cmag:CBW24_03300"/>
<feature type="transmembrane region" description="Helical" evidence="9">
    <location>
        <begin position="90"/>
        <end position="115"/>
    </location>
</feature>
<dbReference type="Proteomes" id="UP000219050">
    <property type="component" value="Chromosome"/>
</dbReference>
<keyword evidence="7 9" id="KW-1133">Transmembrane helix</keyword>
<name>A0A291LWP9_9RHOB</name>
<keyword evidence="2 9" id="KW-0813">Transport</keyword>
<evidence type="ECO:0000256" key="3">
    <source>
        <dbReference type="ARBA" id="ARBA00022475"/>
    </source>
</evidence>
<dbReference type="EMBL" id="CP021404">
    <property type="protein sequence ID" value="ATI41121.1"/>
    <property type="molecule type" value="Genomic_DNA"/>
</dbReference>
<evidence type="ECO:0000256" key="8">
    <source>
        <dbReference type="ARBA" id="ARBA00023136"/>
    </source>
</evidence>